<dbReference type="InterPro" id="IPR000014">
    <property type="entry name" value="PAS"/>
</dbReference>
<dbReference type="Gene3D" id="3.30.450.40">
    <property type="match status" value="1"/>
</dbReference>
<dbReference type="Proteomes" id="UP000283530">
    <property type="component" value="Unassembled WGS sequence"/>
</dbReference>
<dbReference type="SUPFAM" id="SSF55781">
    <property type="entry name" value="GAF domain-like"/>
    <property type="match status" value="2"/>
</dbReference>
<dbReference type="PROSITE" id="PS50109">
    <property type="entry name" value="HIS_KIN"/>
    <property type="match status" value="1"/>
</dbReference>
<comment type="subunit">
    <text evidence="2">Homodimer.</text>
</comment>
<comment type="function">
    <text evidence="9">Regulatory photoreceptor which exists in two forms that are reversibly interconvertible by light: the Pr form that absorbs maximally in the red region of the spectrum and the Pfr form that absorbs maximally in the far-red region.</text>
</comment>
<evidence type="ECO:0000256" key="1">
    <source>
        <dbReference type="ARBA" id="ARBA00008235"/>
    </source>
</evidence>
<keyword evidence="4 9" id="KW-0716">Sensory transduction</keyword>
<evidence type="ECO:0000256" key="9">
    <source>
        <dbReference type="PIRNR" id="PIRNR000084"/>
    </source>
</evidence>
<evidence type="ECO:0000313" key="16">
    <source>
        <dbReference type="Proteomes" id="UP000283530"/>
    </source>
</evidence>
<keyword evidence="16" id="KW-1185">Reference proteome</keyword>
<keyword evidence="6 9" id="KW-0805">Transcription regulation</keyword>
<dbReference type="GO" id="GO:0009585">
    <property type="term" value="P:red, far-red light phototransduction"/>
    <property type="evidence" value="ECO:0007669"/>
    <property type="project" value="InterPro"/>
</dbReference>
<dbReference type="CDD" id="cd00082">
    <property type="entry name" value="HisKA"/>
    <property type="match status" value="1"/>
</dbReference>
<evidence type="ECO:0000256" key="5">
    <source>
        <dbReference type="ARBA" id="ARBA00022991"/>
    </source>
</evidence>
<feature type="region of interest" description="Disordered" evidence="11">
    <location>
        <begin position="1"/>
        <end position="22"/>
    </location>
</feature>
<dbReference type="GO" id="GO:0009881">
    <property type="term" value="F:photoreceptor activity"/>
    <property type="evidence" value="ECO:0007669"/>
    <property type="project" value="UniProtKB-KW"/>
</dbReference>
<dbReference type="InterPro" id="IPR013654">
    <property type="entry name" value="PAS_2"/>
</dbReference>
<evidence type="ECO:0000259" key="13">
    <source>
        <dbReference type="PROSITE" id="PS50109"/>
    </source>
</evidence>
<dbReference type="PRINTS" id="PR01033">
    <property type="entry name" value="PHYTOCHROME"/>
</dbReference>
<evidence type="ECO:0000259" key="14">
    <source>
        <dbReference type="PROSITE" id="PS50112"/>
    </source>
</evidence>
<dbReference type="FunFam" id="3.30.565.10:FF:000064">
    <property type="entry name" value="Phytochrome"/>
    <property type="match status" value="1"/>
</dbReference>
<dbReference type="InterPro" id="IPR013515">
    <property type="entry name" value="Phytochrome_cen-reg"/>
</dbReference>
<dbReference type="Pfam" id="PF00512">
    <property type="entry name" value="HisKA"/>
    <property type="match status" value="1"/>
</dbReference>
<evidence type="ECO:0000259" key="12">
    <source>
        <dbReference type="PROSITE" id="PS50046"/>
    </source>
</evidence>
<dbReference type="Pfam" id="PF02518">
    <property type="entry name" value="HATPase_c"/>
    <property type="match status" value="1"/>
</dbReference>
<dbReference type="SMART" id="SM00091">
    <property type="entry name" value="PAS"/>
    <property type="match status" value="2"/>
</dbReference>
<dbReference type="AlphaFoldDB" id="A0A3S3NXJ0"/>
<feature type="compositionally biased region" description="Low complexity" evidence="11">
    <location>
        <begin position="1"/>
        <end position="16"/>
    </location>
</feature>
<dbReference type="GO" id="GO:0006355">
    <property type="term" value="P:regulation of DNA-templated transcription"/>
    <property type="evidence" value="ECO:0007669"/>
    <property type="project" value="InterPro"/>
</dbReference>
<dbReference type="EMBL" id="QPKB01000002">
    <property type="protein sequence ID" value="RWR77163.1"/>
    <property type="molecule type" value="Genomic_DNA"/>
</dbReference>
<dbReference type="CDD" id="cd16932">
    <property type="entry name" value="HATPase_Phy-like"/>
    <property type="match status" value="1"/>
</dbReference>
<keyword evidence="8 9" id="KW-0675">Receptor</keyword>
<reference evidence="15 16" key="1">
    <citation type="journal article" date="2019" name="Nat. Plants">
        <title>Stout camphor tree genome fills gaps in understanding of flowering plant genome evolution.</title>
        <authorList>
            <person name="Chaw S.M."/>
            <person name="Liu Y.C."/>
            <person name="Wu Y.W."/>
            <person name="Wang H.Y."/>
            <person name="Lin C.I."/>
            <person name="Wu C.S."/>
            <person name="Ke H.M."/>
            <person name="Chang L.Y."/>
            <person name="Hsu C.Y."/>
            <person name="Yang H.T."/>
            <person name="Sudianto E."/>
            <person name="Hsu M.H."/>
            <person name="Wu K.P."/>
            <person name="Wang L.N."/>
            <person name="Leebens-Mack J.H."/>
            <person name="Tsai I.J."/>
        </authorList>
    </citation>
    <scope>NUCLEOTIDE SEQUENCE [LARGE SCALE GENOMIC DNA]</scope>
    <source>
        <strain evidence="16">cv. Chaw 1501</strain>
        <tissue evidence="15">Young leaves</tissue>
    </source>
</reference>
<feature type="binding site" description="covalent" evidence="10">
    <location>
        <position position="323"/>
    </location>
    <ligand>
        <name>phytochromobilin</name>
        <dbReference type="ChEBI" id="CHEBI:189064"/>
    </ligand>
</feature>
<dbReference type="GO" id="GO:0000155">
    <property type="term" value="F:phosphorelay sensor kinase activity"/>
    <property type="evidence" value="ECO:0007669"/>
    <property type="project" value="InterPro"/>
</dbReference>
<dbReference type="Gene3D" id="3.30.450.20">
    <property type="entry name" value="PAS domain"/>
    <property type="match status" value="3"/>
</dbReference>
<dbReference type="InterPro" id="IPR013767">
    <property type="entry name" value="PAS_fold"/>
</dbReference>
<evidence type="ECO:0000256" key="10">
    <source>
        <dbReference type="PIRSR" id="PIRSR000084-50"/>
    </source>
</evidence>
<keyword evidence="7 9" id="KW-0804">Transcription</keyword>
<name>A0A3S3NXJ0_9MAGN</name>
<feature type="domain" description="Phytochrome chromophore attachment site" evidence="12">
    <location>
        <begin position="218"/>
        <end position="394"/>
    </location>
</feature>
<dbReference type="GO" id="GO:0009584">
    <property type="term" value="P:detection of visible light"/>
    <property type="evidence" value="ECO:0007669"/>
    <property type="project" value="InterPro"/>
</dbReference>
<dbReference type="OrthoDB" id="2015534at2759"/>
<evidence type="ECO:0000256" key="8">
    <source>
        <dbReference type="ARBA" id="ARBA00023170"/>
    </source>
</evidence>
<proteinExistence type="inferred from homology"/>
<feature type="domain" description="PAS" evidence="14">
    <location>
        <begin position="762"/>
        <end position="805"/>
    </location>
</feature>
<dbReference type="Gene3D" id="3.30.450.270">
    <property type="match status" value="1"/>
</dbReference>
<evidence type="ECO:0000256" key="7">
    <source>
        <dbReference type="ARBA" id="ARBA00023163"/>
    </source>
</evidence>
<sequence length="1141" mass="127099">MSSKSNRATCSRSSSARSKHSARVVAQTTVDAKLHVDFEESTQQFDYSTSIDANISNADSNVPSSSVSAYLQRMQRGKLIQPFGCMIAVEEQTFAVIAYSENAPEMLDLAPHAVPSIEQKEVLTIGTDARTLFRSSSAAALQKAVACGEVNLLNPILVHCRNSGKPFYAIMHRIDVGLVIDLEPVNPADVLVTAAGALKSYKLAAKAISRLQSLPSGNISVLCDVLVREVSELTGYDRVMAYKFHEDEHGEVIAECQRSDLEPYLGLHYPATDIPQASRFLFMKNKVRMICDCSAPPVKVIQDKSLAQPLSLCGSTLRAPHGCHAQYMANMGSIASLVMSVVINEDDDETGNEQQQQPQQQKGRKKLWGLVVCHHTSPRFVPFPLRYACEFLLQVFGIQLNKEVELAAQIREKHIIRTQTVLCDMLLRDAPVGIITQSPNVMDLVKCDGAALYYRNQFWSLGTTPTEAQIRDIAGWLLEYHSSTTGLSTDSLMEAGYPGASVLGDAVCGMAAVRFTSKDFLFWFRSHTAKQIKWGGAKHDRVDKDGDGRKMHPRSSFQAFLEVVKRRSLPWEDVEMDAIHSLQLILRGSLQEETIDNSKTIVKAPVDDTTIQGINELRFVTSEMVRLIETATVPILAVDAFGTINGWNTKAAELTGLFVQQAIGMHLVDLVMDDSAEVVKNMLRLALQGKEERNVEIKLKTFGQQENNGPVILEVNACCSRDMKENVVGVCFVTQDVTGHKMMMDKYTRIQGDYIAIVSSPNALIPPIFVIDEYGCCLEWNTAMQELSGLKRDDAVNRMLVGDVFSVHNFGCRVKDQDSLTKLRIVLNGVLAGQDADKLLFGFYDRHGKYVEALVSASKRTDSEGKITGVFCFLHVASPELQHALQLQQISEQAATKSLKELAYIRREIRNPFNGISFTHSLMDASDLTKEQKQLLRTSTLCQEQLAKVLDDMDLESIEEWYASFYFVIYVFYLEMNTVEFNLGEALDAVINQGRISSREQQLELICDSPAETSAMYLYGDSLRLQQVLSDFLANALRFTPPSEGSVVLKVIPRNEHIGTGVHIIHLEFRIIHPPPGIPEALIQEMFHCGHQRISREGLSLYISHKLVKIMNGTVQYLREAERSSFIILVEFPLAHQTGPR</sequence>
<dbReference type="InterPro" id="IPR001294">
    <property type="entry name" value="Phytochrome"/>
</dbReference>
<dbReference type="InterPro" id="IPR005467">
    <property type="entry name" value="His_kinase_dom"/>
</dbReference>
<gene>
    <name evidence="15" type="ORF">CKAN_00563900</name>
</gene>
<dbReference type="PIRSF" id="PIRSF000084">
    <property type="entry name" value="Phytochrome"/>
    <property type="match status" value="1"/>
</dbReference>
<dbReference type="InterPro" id="IPR035965">
    <property type="entry name" value="PAS-like_dom_sf"/>
</dbReference>
<dbReference type="InterPro" id="IPR003594">
    <property type="entry name" value="HATPase_dom"/>
</dbReference>
<dbReference type="PROSITE" id="PS50046">
    <property type="entry name" value="PHYTOCHROME_2"/>
    <property type="match status" value="1"/>
</dbReference>
<comment type="caution">
    <text evidence="15">The sequence shown here is derived from an EMBL/GenBank/DDBJ whole genome shotgun (WGS) entry which is preliminary data.</text>
</comment>
<feature type="domain" description="PAS" evidence="14">
    <location>
        <begin position="620"/>
        <end position="690"/>
    </location>
</feature>
<comment type="PTM">
    <text evidence="10">Contains one covalently linked phytochromobilin chromophore.</text>
</comment>
<evidence type="ECO:0000256" key="6">
    <source>
        <dbReference type="ARBA" id="ARBA00023015"/>
    </source>
</evidence>
<dbReference type="SUPFAM" id="SSF55785">
    <property type="entry name" value="PYP-like sensor domain (PAS domain)"/>
    <property type="match status" value="3"/>
</dbReference>
<dbReference type="InterPro" id="IPR044767">
    <property type="entry name" value="Phy_HATPase-like"/>
</dbReference>
<dbReference type="SMART" id="SM00388">
    <property type="entry name" value="HisKA"/>
    <property type="match status" value="1"/>
</dbReference>
<dbReference type="PROSITE" id="PS50112">
    <property type="entry name" value="PAS"/>
    <property type="match status" value="2"/>
</dbReference>
<dbReference type="Pfam" id="PF00360">
    <property type="entry name" value="PHY"/>
    <property type="match status" value="1"/>
</dbReference>
<comment type="similarity">
    <text evidence="1 9">Belongs to the phytochrome family.</text>
</comment>
<dbReference type="SMART" id="SM00387">
    <property type="entry name" value="HATPase_c"/>
    <property type="match status" value="1"/>
</dbReference>
<dbReference type="InterPro" id="IPR016132">
    <property type="entry name" value="Phyto_chromo_attachment"/>
</dbReference>
<dbReference type="PANTHER" id="PTHR47876">
    <property type="entry name" value="OS08G0260000 PROTEIN"/>
    <property type="match status" value="1"/>
</dbReference>
<dbReference type="PROSITE" id="PS00245">
    <property type="entry name" value="PHYTOCHROME_1"/>
    <property type="match status" value="1"/>
</dbReference>
<evidence type="ECO:0000256" key="11">
    <source>
        <dbReference type="SAM" id="MobiDB-lite"/>
    </source>
</evidence>
<dbReference type="Pfam" id="PF08446">
    <property type="entry name" value="PAS_2"/>
    <property type="match status" value="1"/>
</dbReference>
<dbReference type="InterPro" id="IPR029016">
    <property type="entry name" value="GAF-like_dom_sf"/>
</dbReference>
<keyword evidence="3 9" id="KW-0600">Photoreceptor protein</keyword>
<feature type="domain" description="Histidine kinase" evidence="13">
    <location>
        <begin position="904"/>
        <end position="1136"/>
    </location>
</feature>
<dbReference type="InterPro" id="IPR003661">
    <property type="entry name" value="HisK_dim/P_dom"/>
</dbReference>
<dbReference type="Gene3D" id="3.30.565.10">
    <property type="entry name" value="Histidine kinase-like ATPase, C-terminal domain"/>
    <property type="match status" value="1"/>
</dbReference>
<evidence type="ECO:0000256" key="2">
    <source>
        <dbReference type="ARBA" id="ARBA00011738"/>
    </source>
</evidence>
<dbReference type="InterPro" id="IPR012129">
    <property type="entry name" value="Phytochrome_A-E"/>
</dbReference>
<dbReference type="InterPro" id="IPR003018">
    <property type="entry name" value="GAF"/>
</dbReference>
<dbReference type="CDD" id="cd00130">
    <property type="entry name" value="PAS"/>
    <property type="match status" value="2"/>
</dbReference>
<dbReference type="GO" id="GO:0017006">
    <property type="term" value="P:protein-tetrapyrrole linkage"/>
    <property type="evidence" value="ECO:0007669"/>
    <property type="project" value="InterPro"/>
</dbReference>
<dbReference type="SMART" id="SM00065">
    <property type="entry name" value="GAF"/>
    <property type="match status" value="1"/>
</dbReference>
<dbReference type="InterPro" id="IPR013516">
    <property type="entry name" value="Phyto_chromo_BS"/>
</dbReference>
<dbReference type="STRING" id="337451.A0A3S3NXJ0"/>
<dbReference type="FunFam" id="3.30.450.20:FF:000039">
    <property type="entry name" value="Phytochrome"/>
    <property type="match status" value="1"/>
</dbReference>
<dbReference type="InterPro" id="IPR036890">
    <property type="entry name" value="HATPase_C_sf"/>
</dbReference>
<evidence type="ECO:0000256" key="3">
    <source>
        <dbReference type="ARBA" id="ARBA00022543"/>
    </source>
</evidence>
<dbReference type="Pfam" id="PF00989">
    <property type="entry name" value="PAS"/>
    <property type="match status" value="2"/>
</dbReference>
<organism evidence="15 16">
    <name type="scientific">Cinnamomum micranthum f. kanehirae</name>
    <dbReference type="NCBI Taxonomy" id="337451"/>
    <lineage>
        <taxon>Eukaryota</taxon>
        <taxon>Viridiplantae</taxon>
        <taxon>Streptophyta</taxon>
        <taxon>Embryophyta</taxon>
        <taxon>Tracheophyta</taxon>
        <taxon>Spermatophyta</taxon>
        <taxon>Magnoliopsida</taxon>
        <taxon>Magnoliidae</taxon>
        <taxon>Laurales</taxon>
        <taxon>Lauraceae</taxon>
        <taxon>Cinnamomum</taxon>
    </lineage>
</organism>
<dbReference type="SUPFAM" id="SSF55874">
    <property type="entry name" value="ATPase domain of HSP90 chaperone/DNA topoisomerase II/histidine kinase"/>
    <property type="match status" value="1"/>
</dbReference>
<evidence type="ECO:0000256" key="4">
    <source>
        <dbReference type="ARBA" id="ARBA00022606"/>
    </source>
</evidence>
<evidence type="ECO:0000313" key="15">
    <source>
        <dbReference type="EMBL" id="RWR77163.1"/>
    </source>
</evidence>
<keyword evidence="5 9" id="KW-0157">Chromophore</keyword>
<accession>A0A3S3NXJ0</accession>
<dbReference type="FunFam" id="3.30.450.270:FF:000001">
    <property type="entry name" value="Phytochrome"/>
    <property type="match status" value="1"/>
</dbReference>
<dbReference type="GO" id="GO:0042803">
    <property type="term" value="F:protein homodimerization activity"/>
    <property type="evidence" value="ECO:0007669"/>
    <property type="project" value="InterPro"/>
</dbReference>
<dbReference type="PANTHER" id="PTHR47876:SF3">
    <property type="entry name" value="PHYTOCHROME 1"/>
    <property type="match status" value="1"/>
</dbReference>
<dbReference type="Pfam" id="PF01590">
    <property type="entry name" value="GAF"/>
    <property type="match status" value="1"/>
</dbReference>
<dbReference type="NCBIfam" id="TIGR00229">
    <property type="entry name" value="sensory_box"/>
    <property type="match status" value="1"/>
</dbReference>
<protein>
    <recommendedName>
        <fullName evidence="9">Phytochrome</fullName>
    </recommendedName>
</protein>
<dbReference type="InterPro" id="IPR043150">
    <property type="entry name" value="Phytochrome_PHY_sf"/>
</dbReference>